<evidence type="ECO:0000256" key="4">
    <source>
        <dbReference type="ARBA" id="ARBA00023163"/>
    </source>
</evidence>
<dbReference type="InterPro" id="IPR036388">
    <property type="entry name" value="WH-like_DNA-bd_sf"/>
</dbReference>
<dbReference type="InterPro" id="IPR005119">
    <property type="entry name" value="LysR_subst-bd"/>
</dbReference>
<dbReference type="Pfam" id="PF03466">
    <property type="entry name" value="LysR_substrate"/>
    <property type="match status" value="1"/>
</dbReference>
<dbReference type="GO" id="GO:0003700">
    <property type="term" value="F:DNA-binding transcription factor activity"/>
    <property type="evidence" value="ECO:0007669"/>
    <property type="project" value="InterPro"/>
</dbReference>
<name>A0A2T5DDT7_ENTMU</name>
<dbReference type="PANTHER" id="PTHR30126:SF40">
    <property type="entry name" value="HTH-TYPE TRANSCRIPTIONAL REGULATOR GLTR"/>
    <property type="match status" value="1"/>
</dbReference>
<evidence type="ECO:0000313" key="7">
    <source>
        <dbReference type="Proteomes" id="UP000244022"/>
    </source>
</evidence>
<evidence type="ECO:0000256" key="2">
    <source>
        <dbReference type="ARBA" id="ARBA00023015"/>
    </source>
</evidence>
<feature type="domain" description="HTH lysR-type" evidence="5">
    <location>
        <begin position="1"/>
        <end position="58"/>
    </location>
</feature>
<dbReference type="PROSITE" id="PS50931">
    <property type="entry name" value="HTH_LYSR"/>
    <property type="match status" value="1"/>
</dbReference>
<gene>
    <name evidence="6" type="ORF">C6N14_05820</name>
</gene>
<protein>
    <submittedName>
        <fullName evidence="6">LysR family transcriptional regulator</fullName>
    </submittedName>
</protein>
<dbReference type="SUPFAM" id="SSF46785">
    <property type="entry name" value="Winged helix' DNA-binding domain"/>
    <property type="match status" value="1"/>
</dbReference>
<dbReference type="Pfam" id="PF00126">
    <property type="entry name" value="HTH_1"/>
    <property type="match status" value="1"/>
</dbReference>
<dbReference type="AlphaFoldDB" id="A0A2T5DDT7"/>
<evidence type="ECO:0000256" key="3">
    <source>
        <dbReference type="ARBA" id="ARBA00023125"/>
    </source>
</evidence>
<organism evidence="6 7">
    <name type="scientific">Enterococcus mundtii</name>
    <dbReference type="NCBI Taxonomy" id="53346"/>
    <lineage>
        <taxon>Bacteria</taxon>
        <taxon>Bacillati</taxon>
        <taxon>Bacillota</taxon>
        <taxon>Bacilli</taxon>
        <taxon>Lactobacillales</taxon>
        <taxon>Enterococcaceae</taxon>
        <taxon>Enterococcus</taxon>
    </lineage>
</organism>
<comment type="caution">
    <text evidence="6">The sequence shown here is derived from an EMBL/GenBank/DDBJ whole genome shotgun (WGS) entry which is preliminary data.</text>
</comment>
<keyword evidence="3" id="KW-0238">DNA-binding</keyword>
<keyword evidence="2" id="KW-0805">Transcription regulation</keyword>
<evidence type="ECO:0000313" key="6">
    <source>
        <dbReference type="EMBL" id="PTO35963.1"/>
    </source>
</evidence>
<proteinExistence type="inferred from homology"/>
<dbReference type="InterPro" id="IPR000847">
    <property type="entry name" value="LysR_HTH_N"/>
</dbReference>
<evidence type="ECO:0000256" key="1">
    <source>
        <dbReference type="ARBA" id="ARBA00009437"/>
    </source>
</evidence>
<reference evidence="6 7" key="1">
    <citation type="submission" date="2018-03" db="EMBL/GenBank/DDBJ databases">
        <title>Draft genome sequences of four Enterococcus mundtii strains isolated from beef slaughterhouses in Kenya.</title>
        <authorList>
            <person name="Wambui J."/>
            <person name="Stevens M."/>
            <person name="Njage P."/>
            <person name="Stephan R."/>
            <person name="Tasara T."/>
        </authorList>
    </citation>
    <scope>NUCLEOTIDE SEQUENCE [LARGE SCALE GENOMIC DNA]</scope>
    <source>
        <strain evidence="6 7">H18-EM</strain>
    </source>
</reference>
<accession>A0A2T5DDT7</accession>
<keyword evidence="4" id="KW-0804">Transcription</keyword>
<dbReference type="Gene3D" id="1.10.10.10">
    <property type="entry name" value="Winged helix-like DNA-binding domain superfamily/Winged helix DNA-binding domain"/>
    <property type="match status" value="1"/>
</dbReference>
<comment type="similarity">
    <text evidence="1">Belongs to the LysR transcriptional regulatory family.</text>
</comment>
<dbReference type="Proteomes" id="UP000244022">
    <property type="component" value="Unassembled WGS sequence"/>
</dbReference>
<sequence>MSIEKLEYFYMIARFNSLSQASKELHVSISSLSSSLKSLEQEIGTDLFERHGKKIILSTHGKSILPSVELILAEAKKLNISLNESVDYPALRVGTSDASFIFEANKYPIRHQNFTIDYRYIPSLDLLNKLSQKEIDFAITSATLDHPKFIQTRLATLELKVAISNYFVKPDGILSAEVLEELPFIFLLDHVEHQVITKKVVKQLTNEPKYVVCPDSLGAAKMITEGKGMLLANTFVQELLAIEPVCFVSLPTFPTIHFYLYKNSESENFYFYPEVEKEIQAIFNQTCHTTQMMGSADTGTYYCQNDEY</sequence>
<dbReference type="EMBL" id="PYGR01000016">
    <property type="protein sequence ID" value="PTO35963.1"/>
    <property type="molecule type" value="Genomic_DNA"/>
</dbReference>
<dbReference type="SUPFAM" id="SSF53850">
    <property type="entry name" value="Periplasmic binding protein-like II"/>
    <property type="match status" value="1"/>
</dbReference>
<dbReference type="RefSeq" id="WP_108145750.1">
    <property type="nucleotide sequence ID" value="NZ_PYGR01000016.1"/>
</dbReference>
<dbReference type="PANTHER" id="PTHR30126">
    <property type="entry name" value="HTH-TYPE TRANSCRIPTIONAL REGULATOR"/>
    <property type="match status" value="1"/>
</dbReference>
<evidence type="ECO:0000259" key="5">
    <source>
        <dbReference type="PROSITE" id="PS50931"/>
    </source>
</evidence>
<dbReference type="InterPro" id="IPR036390">
    <property type="entry name" value="WH_DNA-bd_sf"/>
</dbReference>
<dbReference type="GO" id="GO:0000976">
    <property type="term" value="F:transcription cis-regulatory region binding"/>
    <property type="evidence" value="ECO:0007669"/>
    <property type="project" value="TreeGrafter"/>
</dbReference>